<sequence>MSTTASATPTRRRRLPSFSIQILIALVLGLVLGWVALTMGPTAGGDDNWLTVVLDTIGSTFVTLLKALVPPLIITAIIASIANLRGVANAARLAGKTLVWFGITALVSVIIGIVLGLIVQPGRHTSVSQSSAKAPSTQGGWLDFIDQLVPGNFLGLSVSSHPVTGPGGALTSVDTSVSFKALQLVVIALVVGIAALKVGKAAEPFLAFNASALAIVQKVLWWVILLAPIGTVGLIGRAIATYGWSSLTQLGTFALAIYAGLLIVLLVLYPALLLAHGLSPRSYFRGAWPAIQLAFVSRSSLGTLPVTQRVTESLGVPREYAAFASPLAATTKMDGCAAIYPAIAAIFVAQFFGVDLGPLDYLLIVVVSVIGSAATAGLTGAIVMLTLTLSTLGLPLAGVGLLLAIDPILDMGRTAVNVAGQVLVQIIVARREGILDEDEFARAEPISMDSRPALAHA</sequence>
<dbReference type="AlphaFoldDB" id="A0A6I3IR98"/>
<feature type="transmembrane region" description="Helical" evidence="7">
    <location>
        <begin position="219"/>
        <end position="240"/>
    </location>
</feature>
<dbReference type="RefSeq" id="WP_154592197.1">
    <property type="nucleotide sequence ID" value="NZ_WLVL01000007.1"/>
</dbReference>
<dbReference type="GO" id="GO:0006835">
    <property type="term" value="P:dicarboxylic acid transport"/>
    <property type="evidence" value="ECO:0007669"/>
    <property type="project" value="TreeGrafter"/>
</dbReference>
<dbReference type="GO" id="GO:0015293">
    <property type="term" value="F:symporter activity"/>
    <property type="evidence" value="ECO:0007669"/>
    <property type="project" value="UniProtKB-KW"/>
</dbReference>
<dbReference type="Pfam" id="PF00375">
    <property type="entry name" value="SDF"/>
    <property type="match status" value="1"/>
</dbReference>
<keyword evidence="3" id="KW-1003">Cell membrane</keyword>
<dbReference type="InterPro" id="IPR001991">
    <property type="entry name" value="Na-dicarboxylate_symporter"/>
</dbReference>
<keyword evidence="5 7" id="KW-1133">Transmembrane helix</keyword>
<dbReference type="SUPFAM" id="SSF118215">
    <property type="entry name" value="Proton glutamate symport protein"/>
    <property type="match status" value="1"/>
</dbReference>
<feature type="transmembrane region" description="Helical" evidence="7">
    <location>
        <begin position="359"/>
        <end position="378"/>
    </location>
</feature>
<dbReference type="PRINTS" id="PR00173">
    <property type="entry name" value="EDTRNSPORT"/>
</dbReference>
<dbReference type="Proteomes" id="UP000431092">
    <property type="component" value="Unassembled WGS sequence"/>
</dbReference>
<dbReference type="GO" id="GO:0005886">
    <property type="term" value="C:plasma membrane"/>
    <property type="evidence" value="ECO:0007669"/>
    <property type="project" value="UniProtKB-SubCell"/>
</dbReference>
<dbReference type="EMBL" id="WLVL01000007">
    <property type="protein sequence ID" value="MTB70841.1"/>
    <property type="molecule type" value="Genomic_DNA"/>
</dbReference>
<proteinExistence type="predicted"/>
<name>A0A6I3IR98_9MICO</name>
<evidence type="ECO:0000256" key="2">
    <source>
        <dbReference type="ARBA" id="ARBA00022448"/>
    </source>
</evidence>
<organism evidence="8 9">
    <name type="scientific">Arsenicicoccus cauae</name>
    <dbReference type="NCBI Taxonomy" id="2663847"/>
    <lineage>
        <taxon>Bacteria</taxon>
        <taxon>Bacillati</taxon>
        <taxon>Actinomycetota</taxon>
        <taxon>Actinomycetes</taxon>
        <taxon>Micrococcales</taxon>
        <taxon>Intrasporangiaceae</taxon>
        <taxon>Arsenicicoccus</taxon>
    </lineage>
</organism>
<feature type="transmembrane region" description="Helical" evidence="7">
    <location>
        <begin position="385"/>
        <end position="405"/>
    </location>
</feature>
<feature type="transmembrane region" description="Helical" evidence="7">
    <location>
        <begin position="252"/>
        <end position="275"/>
    </location>
</feature>
<evidence type="ECO:0000256" key="5">
    <source>
        <dbReference type="ARBA" id="ARBA00022989"/>
    </source>
</evidence>
<evidence type="ECO:0000256" key="4">
    <source>
        <dbReference type="ARBA" id="ARBA00022692"/>
    </source>
</evidence>
<accession>A0A6I3IR98</accession>
<reference evidence="8 9" key="1">
    <citation type="submission" date="2019-11" db="EMBL/GenBank/DDBJ databases">
        <title>Whole genome sequencing identifies a novel species of the genus Arsenicicoccus isolated from human blood.</title>
        <authorList>
            <person name="Jeong J.H."/>
            <person name="Kweon O.J."/>
            <person name="Kim H.R."/>
            <person name="Kim T.-H."/>
            <person name="Ha S.-M."/>
            <person name="Lee M.-K."/>
        </authorList>
    </citation>
    <scope>NUCLEOTIDE SEQUENCE [LARGE SCALE GENOMIC DNA]</scope>
    <source>
        <strain evidence="8 9">MKL-02</strain>
    </source>
</reference>
<dbReference type="InterPro" id="IPR036458">
    <property type="entry name" value="Na:dicarbo_symporter_sf"/>
</dbReference>
<evidence type="ECO:0000256" key="3">
    <source>
        <dbReference type="ARBA" id="ARBA00022475"/>
    </source>
</evidence>
<keyword evidence="6 7" id="KW-0472">Membrane</keyword>
<gene>
    <name evidence="8" type="ORF">GGG17_02395</name>
</gene>
<protein>
    <submittedName>
        <fullName evidence="8">Cation:dicarboxylase symporter family transporter</fullName>
    </submittedName>
</protein>
<dbReference type="Gene3D" id="1.10.3860.10">
    <property type="entry name" value="Sodium:dicarboxylate symporter"/>
    <property type="match status" value="1"/>
</dbReference>
<feature type="transmembrane region" description="Helical" evidence="7">
    <location>
        <begin position="181"/>
        <end position="198"/>
    </location>
</feature>
<evidence type="ECO:0000313" key="8">
    <source>
        <dbReference type="EMBL" id="MTB70841.1"/>
    </source>
</evidence>
<dbReference type="PANTHER" id="PTHR42865:SF7">
    <property type="entry name" value="PROTON_GLUTAMATE-ASPARTATE SYMPORTER"/>
    <property type="match status" value="1"/>
</dbReference>
<feature type="transmembrane region" description="Helical" evidence="7">
    <location>
        <begin position="57"/>
        <end position="78"/>
    </location>
</feature>
<evidence type="ECO:0000256" key="7">
    <source>
        <dbReference type="SAM" id="Phobius"/>
    </source>
</evidence>
<feature type="transmembrane region" description="Helical" evidence="7">
    <location>
        <begin position="98"/>
        <end position="119"/>
    </location>
</feature>
<keyword evidence="2" id="KW-0813">Transport</keyword>
<comment type="caution">
    <text evidence="8">The sequence shown here is derived from an EMBL/GenBank/DDBJ whole genome shotgun (WGS) entry which is preliminary data.</text>
</comment>
<evidence type="ECO:0000313" key="9">
    <source>
        <dbReference type="Proteomes" id="UP000431092"/>
    </source>
</evidence>
<keyword evidence="4 7" id="KW-0812">Transmembrane</keyword>
<evidence type="ECO:0000256" key="1">
    <source>
        <dbReference type="ARBA" id="ARBA00004651"/>
    </source>
</evidence>
<comment type="subcellular location">
    <subcellularLocation>
        <location evidence="1">Cell membrane</location>
        <topology evidence="1">Multi-pass membrane protein</topology>
    </subcellularLocation>
</comment>
<feature type="transmembrane region" description="Helical" evidence="7">
    <location>
        <begin position="335"/>
        <end position="353"/>
    </location>
</feature>
<keyword evidence="9" id="KW-1185">Reference proteome</keyword>
<dbReference type="PANTHER" id="PTHR42865">
    <property type="entry name" value="PROTON/GLUTAMATE-ASPARTATE SYMPORTER"/>
    <property type="match status" value="1"/>
</dbReference>
<evidence type="ECO:0000256" key="6">
    <source>
        <dbReference type="ARBA" id="ARBA00023136"/>
    </source>
</evidence>
<feature type="transmembrane region" description="Helical" evidence="7">
    <location>
        <begin position="18"/>
        <end position="37"/>
    </location>
</feature>